<dbReference type="InterPro" id="IPR003251">
    <property type="entry name" value="Rr_diiron-bd_dom"/>
</dbReference>
<evidence type="ECO:0000259" key="1">
    <source>
        <dbReference type="PROSITE" id="PS50905"/>
    </source>
</evidence>
<dbReference type="EMBL" id="BSDE01000001">
    <property type="protein sequence ID" value="GLH71581.1"/>
    <property type="molecule type" value="Genomic_DNA"/>
</dbReference>
<comment type="caution">
    <text evidence="2">The sequence shown here is derived from an EMBL/GenBank/DDBJ whole genome shotgun (WGS) entry which is preliminary data.</text>
</comment>
<organism evidence="2 3">
    <name type="scientific">Geothrix limicola</name>
    <dbReference type="NCBI Taxonomy" id="2927978"/>
    <lineage>
        <taxon>Bacteria</taxon>
        <taxon>Pseudomonadati</taxon>
        <taxon>Acidobacteriota</taxon>
        <taxon>Holophagae</taxon>
        <taxon>Holophagales</taxon>
        <taxon>Holophagaceae</taxon>
        <taxon>Geothrix</taxon>
    </lineage>
</organism>
<sequence length="174" mass="19668">MNTQGINFFNLSLMDALDLAILVEDEAEERYGEFAAQMDQHRTPDAATFFRYMVENEAKHGRELLARRVQRFGDAPRNVTRAMIFDVEAPDYDAARAFMSPRQAMEAALLSEMKAHAFFAAALPGIKDDEVRALFEELRDEELAHQKLVRAELAKLPKDSGLSDDDFVDEPAAQ</sequence>
<dbReference type="CDD" id="cd01045">
    <property type="entry name" value="Ferritin_like_AB"/>
    <property type="match status" value="1"/>
</dbReference>
<dbReference type="Gene3D" id="1.20.1260.10">
    <property type="match status" value="1"/>
</dbReference>
<name>A0ABQ5QAS6_9BACT</name>
<dbReference type="SUPFAM" id="SSF47240">
    <property type="entry name" value="Ferritin-like"/>
    <property type="match status" value="1"/>
</dbReference>
<proteinExistence type="predicted"/>
<accession>A0ABQ5QAS6</accession>
<reference evidence="2 3" key="1">
    <citation type="journal article" date="2023" name="Antonie Van Leeuwenhoek">
        <title>Mesoterricola silvestris gen. nov., sp. nov., Mesoterricola sediminis sp. nov., Geothrix oryzae sp. nov., Geothrix edaphica sp. nov., Geothrix rubra sp. nov., and Geothrix limicola sp. nov., six novel members of Acidobacteriota isolated from soils.</title>
        <authorList>
            <person name="Itoh H."/>
            <person name="Sugisawa Y."/>
            <person name="Mise K."/>
            <person name="Xu Z."/>
            <person name="Kuniyasu M."/>
            <person name="Ushijima N."/>
            <person name="Kawano K."/>
            <person name="Kobayashi E."/>
            <person name="Shiratori Y."/>
            <person name="Masuda Y."/>
            <person name="Senoo K."/>
        </authorList>
    </citation>
    <scope>NUCLEOTIDE SEQUENCE [LARGE SCALE GENOMIC DNA]</scope>
    <source>
        <strain evidence="2 3">Red804</strain>
    </source>
</reference>
<dbReference type="PROSITE" id="PS50905">
    <property type="entry name" value="FERRITIN_LIKE"/>
    <property type="match status" value="1"/>
</dbReference>
<feature type="domain" description="Ferritin-like diiron" evidence="1">
    <location>
        <begin position="7"/>
        <end position="160"/>
    </location>
</feature>
<dbReference type="Pfam" id="PF02915">
    <property type="entry name" value="Rubrerythrin"/>
    <property type="match status" value="1"/>
</dbReference>
<dbReference type="RefSeq" id="WP_285568836.1">
    <property type="nucleotide sequence ID" value="NZ_BSDE01000001.1"/>
</dbReference>
<gene>
    <name evidence="2" type="ORF">GETHLI_00830</name>
</gene>
<evidence type="ECO:0000313" key="3">
    <source>
        <dbReference type="Proteomes" id="UP001165069"/>
    </source>
</evidence>
<dbReference type="InterPro" id="IPR012347">
    <property type="entry name" value="Ferritin-like"/>
</dbReference>
<dbReference type="InterPro" id="IPR009040">
    <property type="entry name" value="Ferritin-like_diiron"/>
</dbReference>
<evidence type="ECO:0000313" key="2">
    <source>
        <dbReference type="EMBL" id="GLH71581.1"/>
    </source>
</evidence>
<keyword evidence="3" id="KW-1185">Reference proteome</keyword>
<dbReference type="Proteomes" id="UP001165069">
    <property type="component" value="Unassembled WGS sequence"/>
</dbReference>
<dbReference type="InterPro" id="IPR009078">
    <property type="entry name" value="Ferritin-like_SF"/>
</dbReference>
<protein>
    <recommendedName>
        <fullName evidence="1">Ferritin-like diiron domain-containing protein</fullName>
    </recommendedName>
</protein>